<evidence type="ECO:0000256" key="2">
    <source>
        <dbReference type="ARBA" id="ARBA00023054"/>
    </source>
</evidence>
<evidence type="ECO:0000313" key="6">
    <source>
        <dbReference type="Proteomes" id="UP001279734"/>
    </source>
</evidence>
<feature type="region of interest" description="Disordered" evidence="4">
    <location>
        <begin position="466"/>
        <end position="487"/>
    </location>
</feature>
<dbReference type="Pfam" id="PF05701">
    <property type="entry name" value="WEMBL"/>
    <property type="match status" value="1"/>
</dbReference>
<feature type="coiled-coil region" evidence="3">
    <location>
        <begin position="414"/>
        <end position="458"/>
    </location>
</feature>
<feature type="coiled-coil region" evidence="3">
    <location>
        <begin position="319"/>
        <end position="381"/>
    </location>
</feature>
<feature type="compositionally biased region" description="Polar residues" evidence="4">
    <location>
        <begin position="1"/>
        <end position="16"/>
    </location>
</feature>
<evidence type="ECO:0000256" key="1">
    <source>
        <dbReference type="ARBA" id="ARBA00005485"/>
    </source>
</evidence>
<feature type="compositionally biased region" description="Polar residues" evidence="4">
    <location>
        <begin position="34"/>
        <end position="44"/>
    </location>
</feature>
<feature type="compositionally biased region" description="Basic and acidic residues" evidence="4">
    <location>
        <begin position="851"/>
        <end position="861"/>
    </location>
</feature>
<comment type="similarity">
    <text evidence="1">Belongs to the WEB family.</text>
</comment>
<dbReference type="GO" id="GO:0005829">
    <property type="term" value="C:cytosol"/>
    <property type="evidence" value="ECO:0007669"/>
    <property type="project" value="TreeGrafter"/>
</dbReference>
<dbReference type="PANTHER" id="PTHR32054">
    <property type="entry name" value="HEAVY CHAIN, PUTATIVE, EXPRESSED-RELATED-RELATED"/>
    <property type="match status" value="1"/>
</dbReference>
<reference evidence="5" key="1">
    <citation type="submission" date="2023-05" db="EMBL/GenBank/DDBJ databases">
        <title>Nepenthes gracilis genome sequencing.</title>
        <authorList>
            <person name="Fukushima K."/>
        </authorList>
    </citation>
    <scope>NUCLEOTIDE SEQUENCE</scope>
    <source>
        <strain evidence="5">SING2019-196</strain>
    </source>
</reference>
<dbReference type="Proteomes" id="UP001279734">
    <property type="component" value="Unassembled WGS sequence"/>
</dbReference>
<accession>A0AAD3S443</accession>
<feature type="region of interest" description="Disordered" evidence="4">
    <location>
        <begin position="830"/>
        <end position="865"/>
    </location>
</feature>
<feature type="coiled-coil region" evidence="3">
    <location>
        <begin position="494"/>
        <end position="640"/>
    </location>
</feature>
<dbReference type="GO" id="GO:0009904">
    <property type="term" value="P:chloroplast accumulation movement"/>
    <property type="evidence" value="ECO:0007669"/>
    <property type="project" value="TreeGrafter"/>
</dbReference>
<feature type="region of interest" description="Disordered" evidence="4">
    <location>
        <begin position="1"/>
        <end position="111"/>
    </location>
</feature>
<keyword evidence="2 3" id="KW-0175">Coiled coil</keyword>
<feature type="compositionally biased region" description="Polar residues" evidence="4">
    <location>
        <begin position="830"/>
        <end position="842"/>
    </location>
</feature>
<feature type="coiled-coil region" evidence="3">
    <location>
        <begin position="223"/>
        <end position="292"/>
    </location>
</feature>
<keyword evidence="6" id="KW-1185">Reference proteome</keyword>
<evidence type="ECO:0000256" key="4">
    <source>
        <dbReference type="SAM" id="MobiDB-lite"/>
    </source>
</evidence>
<evidence type="ECO:0000256" key="3">
    <source>
        <dbReference type="SAM" id="Coils"/>
    </source>
</evidence>
<gene>
    <name evidence="5" type="ORF">Nepgr_005877</name>
</gene>
<dbReference type="AlphaFoldDB" id="A0AAD3S443"/>
<dbReference type="GO" id="GO:0009903">
    <property type="term" value="P:chloroplast avoidance movement"/>
    <property type="evidence" value="ECO:0007669"/>
    <property type="project" value="TreeGrafter"/>
</dbReference>
<dbReference type="InterPro" id="IPR008545">
    <property type="entry name" value="Web"/>
</dbReference>
<sequence length="888" mass="97953">MDDVKPQSSFPDNNAANGGAGMTLVTNERVDTKSVGSGMSNSVLTGAEDAPHDPIVGPNQFHSSIIPVPNSPSPPVVVDEVKDLPATFDGLMQGSSIPSNESKEIPQKEETAVGLLEDASSYSLEGQQNDTLQQPKDVSHFGSAHVRPRVRVYSEDDVSSPQYVSSNVQLSGIEIQSTEPASPSKLAKQVGINRGHIDTAAPFESVKEAVSKFGGIVDWKAHKAQTVERRKLIEQELERLQEEIPLYEKKSEAAEETKMTVLKDLESTKRLVEELKLNLERAQTEEHQARQDSELAKLRVEEMEQGIAEEASVAAKAQLEIAKSRHAAAISELKSVKDELEVMRKDYASLLTEKDVAMKRAEQAVSESKEVEKTVEELTIELISTKESLESAHAAHLEAEEQRIGAALAREHDSLLWEKELKQAEEDLENLNRQIQSAKELRSKLNTACHLLASLKAELASYMESKLEEETTEDATDKTLGQEKKTRTEMQAAVTAAKRELEGVKLNIEKATDEVVCLKVASTSLKTELENEKSELANLKQREGMASVAVASLEVELERIKSEIALVQMREKEAKEKMLELPKQLQHASEEADEAKAAAERAREELKKAKEEAEQAKAGFNTMESRLLAAQKEMEAARAAEKLALAAIKALQESESSQNVNGEESLTGITLSLQEYYELSRRAHEAEEHANMKVSAAMSRIEIAKESELKTLNQLETINKEVAERREALRIATEKAEKAKEGKLAAEQELRKWRAEHEQRRKAGESGYGPVISPRMSLEGQGLKNVEQIADGQGLKDLKQAVDSSLAVQYGLELKGLEQVADAAIPAQYASSPNASRGNTVSPKAVGKGKARTDTTPEMKVSKKKRRSLFPRLFLFLARKRRPSFKSS</sequence>
<feature type="coiled-coil region" evidence="3">
    <location>
        <begin position="712"/>
        <end position="756"/>
    </location>
</feature>
<dbReference type="PANTHER" id="PTHR32054:SF31">
    <property type="entry name" value="PROTEIN WEAK CHLOROPLAST MOVEMENT UNDER BLUE LIGHT 1"/>
    <property type="match status" value="1"/>
</dbReference>
<organism evidence="5 6">
    <name type="scientific">Nepenthes gracilis</name>
    <name type="common">Slender pitcher plant</name>
    <dbReference type="NCBI Taxonomy" id="150966"/>
    <lineage>
        <taxon>Eukaryota</taxon>
        <taxon>Viridiplantae</taxon>
        <taxon>Streptophyta</taxon>
        <taxon>Embryophyta</taxon>
        <taxon>Tracheophyta</taxon>
        <taxon>Spermatophyta</taxon>
        <taxon>Magnoliopsida</taxon>
        <taxon>eudicotyledons</taxon>
        <taxon>Gunneridae</taxon>
        <taxon>Pentapetalae</taxon>
        <taxon>Caryophyllales</taxon>
        <taxon>Nepenthaceae</taxon>
        <taxon>Nepenthes</taxon>
    </lineage>
</organism>
<comment type="caution">
    <text evidence="5">The sequence shown here is derived from an EMBL/GenBank/DDBJ whole genome shotgun (WGS) entry which is preliminary data.</text>
</comment>
<protein>
    <recommendedName>
        <fullName evidence="7">Protein WEAK CHLOROPLAST MOVEMENT UNDER BLUE LIGHT 1-like</fullName>
    </recommendedName>
</protein>
<evidence type="ECO:0008006" key="7">
    <source>
        <dbReference type="Google" id="ProtNLM"/>
    </source>
</evidence>
<dbReference type="EMBL" id="BSYO01000004">
    <property type="protein sequence ID" value="GMH04038.1"/>
    <property type="molecule type" value="Genomic_DNA"/>
</dbReference>
<name>A0AAD3S443_NEPGR</name>
<proteinExistence type="inferred from homology"/>
<evidence type="ECO:0000313" key="5">
    <source>
        <dbReference type="EMBL" id="GMH04038.1"/>
    </source>
</evidence>
<feature type="compositionally biased region" description="Basic and acidic residues" evidence="4">
    <location>
        <begin position="101"/>
        <end position="111"/>
    </location>
</feature>